<organism evidence="1 2">
    <name type="scientific">Pseudaquabacterium terrae</name>
    <dbReference type="NCBI Taxonomy" id="2732868"/>
    <lineage>
        <taxon>Bacteria</taxon>
        <taxon>Pseudomonadati</taxon>
        <taxon>Pseudomonadota</taxon>
        <taxon>Betaproteobacteria</taxon>
        <taxon>Burkholderiales</taxon>
        <taxon>Sphaerotilaceae</taxon>
        <taxon>Pseudaquabacterium</taxon>
    </lineage>
</organism>
<sequence>MDVVETNELAVFVEDTTAGRLAFLDIGEQHDVLVLGRGDLLRLQAQVSAALARVDR</sequence>
<evidence type="ECO:0000313" key="2">
    <source>
        <dbReference type="Proteomes" id="UP000737171"/>
    </source>
</evidence>
<accession>A0ABX2EJ39</accession>
<reference evidence="1 2" key="1">
    <citation type="submission" date="2020-05" db="EMBL/GenBank/DDBJ databases">
        <title>Aquincola sp. isolate from soil.</title>
        <authorList>
            <person name="Han J."/>
            <person name="Kim D.-U."/>
        </authorList>
    </citation>
    <scope>NUCLEOTIDE SEQUENCE [LARGE SCALE GENOMIC DNA]</scope>
    <source>
        <strain evidence="1 2">S2</strain>
    </source>
</reference>
<protein>
    <submittedName>
        <fullName evidence="1">Uncharacterized protein</fullName>
    </submittedName>
</protein>
<comment type="caution">
    <text evidence="1">The sequence shown here is derived from an EMBL/GenBank/DDBJ whole genome shotgun (WGS) entry which is preliminary data.</text>
</comment>
<dbReference type="RefSeq" id="WP_173124583.1">
    <property type="nucleotide sequence ID" value="NZ_JABRWJ010000005.1"/>
</dbReference>
<dbReference type="EMBL" id="JABRWJ010000005">
    <property type="protein sequence ID" value="NRF68659.1"/>
    <property type="molecule type" value="Genomic_DNA"/>
</dbReference>
<name>A0ABX2EJ39_9BURK</name>
<keyword evidence="2" id="KW-1185">Reference proteome</keyword>
<dbReference type="Proteomes" id="UP000737171">
    <property type="component" value="Unassembled WGS sequence"/>
</dbReference>
<proteinExistence type="predicted"/>
<evidence type="ECO:0000313" key="1">
    <source>
        <dbReference type="EMBL" id="NRF68659.1"/>
    </source>
</evidence>
<gene>
    <name evidence="1" type="ORF">HLB44_16830</name>
</gene>